<dbReference type="RefSeq" id="WP_044441049.1">
    <property type="nucleotide sequence ID" value="NZ_FUYG01000005.1"/>
</dbReference>
<reference evidence="2 4" key="1">
    <citation type="journal article" date="2001" name="Int. J. Syst. Evol. Microbiol.">
        <title>Agreia bicolorata gen. nov., sp. nov., to accommodate actinobacteria isolated from narrow reed grass infected by the nematode Heteroanguina graminophila.</title>
        <authorList>
            <person name="Evtushenko L.I."/>
            <person name="Dorofeeva L.V."/>
            <person name="Dobrovolskaya T.G."/>
            <person name="Streshinskaya G.M."/>
            <person name="Subbotin S.A."/>
            <person name="Tiedje J.M."/>
        </authorList>
    </citation>
    <scope>NUCLEOTIDE SEQUENCE [LARGE SCALE GENOMIC DNA]</scope>
    <source>
        <strain evidence="2 4">VKM Ac-1804</strain>
    </source>
</reference>
<proteinExistence type="predicted"/>
<accession>A0A1T4Y3W5</accession>
<dbReference type="AlphaFoldDB" id="A0A1T4Y3W5"/>
<dbReference type="EMBL" id="JYFC01000003">
    <property type="protein sequence ID" value="KJC64553.1"/>
    <property type="molecule type" value="Genomic_DNA"/>
</dbReference>
<organism evidence="3 5">
    <name type="scientific">Agreia bicolorata</name>
    <dbReference type="NCBI Taxonomy" id="110935"/>
    <lineage>
        <taxon>Bacteria</taxon>
        <taxon>Bacillati</taxon>
        <taxon>Actinomycetota</taxon>
        <taxon>Actinomycetes</taxon>
        <taxon>Micrococcales</taxon>
        <taxon>Microbacteriaceae</taxon>
        <taxon>Agreia</taxon>
    </lineage>
</organism>
<dbReference type="Proteomes" id="UP000032503">
    <property type="component" value="Unassembled WGS sequence"/>
</dbReference>
<evidence type="ECO:0000313" key="4">
    <source>
        <dbReference type="Proteomes" id="UP000032503"/>
    </source>
</evidence>
<dbReference type="PROSITE" id="PS51257">
    <property type="entry name" value="PROKAR_LIPOPROTEIN"/>
    <property type="match status" value="1"/>
</dbReference>
<evidence type="ECO:0008006" key="6">
    <source>
        <dbReference type="Google" id="ProtNLM"/>
    </source>
</evidence>
<evidence type="ECO:0000313" key="2">
    <source>
        <dbReference type="EMBL" id="KJC64553.1"/>
    </source>
</evidence>
<keyword evidence="4" id="KW-1185">Reference proteome</keyword>
<reference evidence="2" key="2">
    <citation type="submission" date="2015-02" db="EMBL/GenBank/DDBJ databases">
        <authorList>
            <person name="Vasilyev I.Y."/>
            <person name="Siniagina M.N."/>
            <person name="Malanin S.Y."/>
            <person name="Boulygina E.A."/>
            <person name="Grygoryeva T.V."/>
            <person name="Yarullina D.R."/>
            <person name="Ilinskaya O.N."/>
        </authorList>
    </citation>
    <scope>NUCLEOTIDE SEQUENCE</scope>
    <source>
        <strain evidence="2">VKM Ac-1804</strain>
    </source>
</reference>
<sequence length="154" mass="15056">MRVTRMLVGLSLLCCAVALAGCASENRVAENEPTPTATASAADSLGQACELASAVLSDANNADSGYRRGELDAAGWAQLVADAKAKMITLAAGASPGAEAQIADLASDVASIPDAAGAPDAYVAVGATADAAAELNKVCGANGTEIVVSAKYGG</sequence>
<reference evidence="3" key="3">
    <citation type="submission" date="2017-02" db="EMBL/GenBank/DDBJ databases">
        <authorList>
            <person name="Peterson S.W."/>
        </authorList>
    </citation>
    <scope>NUCLEOTIDE SEQUENCE [LARGE SCALE GENOMIC DNA]</scope>
    <source>
        <strain evidence="3">VKM Ac-2052</strain>
    </source>
</reference>
<gene>
    <name evidence="3" type="ORF">SAMN06295879_2256</name>
    <name evidence="2" type="ORF">TZ00_09285</name>
</gene>
<evidence type="ECO:0000313" key="5">
    <source>
        <dbReference type="Proteomes" id="UP000189735"/>
    </source>
</evidence>
<feature type="chain" id="PRO_5039257409" description="Lipoprotein" evidence="1">
    <location>
        <begin position="21"/>
        <end position="154"/>
    </location>
</feature>
<name>A0A1T4Y3W5_9MICO</name>
<dbReference type="Proteomes" id="UP000189735">
    <property type="component" value="Unassembled WGS sequence"/>
</dbReference>
<keyword evidence="1" id="KW-0732">Signal</keyword>
<protein>
    <recommendedName>
        <fullName evidence="6">Lipoprotein</fullName>
    </recommendedName>
</protein>
<evidence type="ECO:0000313" key="3">
    <source>
        <dbReference type="EMBL" id="SKA96502.1"/>
    </source>
</evidence>
<reference evidence="5" key="4">
    <citation type="submission" date="2017-02" db="EMBL/GenBank/DDBJ databases">
        <authorList>
            <person name="Varghese N."/>
            <person name="Submissions S."/>
        </authorList>
    </citation>
    <scope>NUCLEOTIDE SEQUENCE [LARGE SCALE GENOMIC DNA]</scope>
    <source>
        <strain evidence="5">VKM Ac-2052</strain>
    </source>
</reference>
<evidence type="ECO:0000256" key="1">
    <source>
        <dbReference type="SAM" id="SignalP"/>
    </source>
</evidence>
<feature type="signal peptide" evidence="1">
    <location>
        <begin position="1"/>
        <end position="20"/>
    </location>
</feature>
<dbReference type="EMBL" id="FUYG01000005">
    <property type="protein sequence ID" value="SKA96502.1"/>
    <property type="molecule type" value="Genomic_DNA"/>
</dbReference>